<dbReference type="RefSeq" id="WP_377542406.1">
    <property type="nucleotide sequence ID" value="NZ_JBHSBN010000002.1"/>
</dbReference>
<reference evidence="5" key="1">
    <citation type="journal article" date="2019" name="Int. J. Syst. Evol. Microbiol.">
        <title>The Global Catalogue of Microorganisms (GCM) 10K type strain sequencing project: providing services to taxonomists for standard genome sequencing and annotation.</title>
        <authorList>
            <consortium name="The Broad Institute Genomics Platform"/>
            <consortium name="The Broad Institute Genome Sequencing Center for Infectious Disease"/>
            <person name="Wu L."/>
            <person name="Ma J."/>
        </authorList>
    </citation>
    <scope>NUCLEOTIDE SEQUENCE [LARGE SCALE GENOMIC DNA]</scope>
    <source>
        <strain evidence="5">2902at01</strain>
    </source>
</reference>
<evidence type="ECO:0000313" key="5">
    <source>
        <dbReference type="Proteomes" id="UP001595868"/>
    </source>
</evidence>
<dbReference type="InterPro" id="IPR016024">
    <property type="entry name" value="ARM-type_fold"/>
</dbReference>
<sequence>METVRRWTGREAKALRLALRMSVRGFAEHLGVNSAAVSNWEKRGAATRMRYETQQMLDVDLARSPTEVKQRFAQSIGTPVVTGLGTAPAPADGARTAKQDLGTRSRERTAAVLAAVNGQQHDDLVYLPPTDVRQLVANYIGSTARVCLVTGPPGCGKTRLSRYLATRAAGVDVQLLASDSWAEDFDLAREVLRYGSQSAGDDPLLTLEDEGEKLSRPLLVVIDSPQSHAVMERICHQLDGMLRQVLSGNLRFLLVLRTPPDMELAPYPVLSAAVMPGRGHPAGPSLKLDRWDVGTAREVWNGQRRPNQPPFDALPPKIRNLARLPLYMSLIRAAESTEPIWETNAYRLVEFCVASILKAAGLEVERAMAELTALARRQLAATWPHHLLPKIEADPPGTGDLAVSPIARLVRSGQFGGLTFHHDVIRDFLFARWLAQLIESHGRSAVTIELLNDLTARTHLSGDLRGVLEFLLQGLDAAAPELLAAVAQSPSISVTESLPLMLELTGESPAFATAEVLRGCASRCLHGNGLPLARALLRTSAAVGALGAEHPRWMLRVLRRFGPAVWSDIAACVETRLSVAAVHNFVRLADFATVEDAVFLARHFDVLLADDEGSSQELNALLAHYDWRVRAALIERIRECGVIPRRSIDLILNSLIVDRDYKVRAAVADGVGRSSLPGLDHLRAALLDDRNWHVRERLLQGLSAKAAVDESVTDMVLNSQRVWRNGPRNVRVAAQRLLFKSGKQPLQDEESARAALFGLLREIRTGATQLPMNVQSALVRQGVASADWLVRAEANLLDQQDAATKEATVIGKEAFRRLRGGRAIQVALDVRDIDHAVTVAQAAAAVGVQFVEIGDPLIKAVGVHAISAVKQQVAGVSIVAEMMSADWGRDQVVLAAEAGADVVLLIGPASIASVSAAVEASRRFAVPIMIDVPEGRLVQDWIRDMERAGVDGFAVTTNIDLGVASFHPLDQAQLIRSWTKLPVAVSGGFEPADREASRRRSWDILVVGRGVTDSLDPALALRDLTASIDLTEGPRT</sequence>
<dbReference type="PANTHER" id="PTHR35039">
    <property type="entry name" value="3-KETO-L-GULONATE-6-PHOSPHATE DECARBOXYLASE SGBH-RELATED"/>
    <property type="match status" value="1"/>
</dbReference>
<dbReference type="InterPro" id="IPR011989">
    <property type="entry name" value="ARM-like"/>
</dbReference>
<dbReference type="InterPro" id="IPR001754">
    <property type="entry name" value="OMPdeCOase_dom"/>
</dbReference>
<gene>
    <name evidence="4" type="ORF">ACFOX0_05360</name>
</gene>
<proteinExistence type="predicted"/>
<dbReference type="EC" id="4.1.1.23" evidence="4"/>
<feature type="region of interest" description="Disordered" evidence="2">
    <location>
        <begin position="83"/>
        <end position="103"/>
    </location>
</feature>
<accession>A0ABV8KGY0</accession>
<dbReference type="InterPro" id="IPR001387">
    <property type="entry name" value="Cro/C1-type_HTH"/>
</dbReference>
<protein>
    <submittedName>
        <fullName evidence="4">Orotidine 5'-phosphate decarboxylase / HUMPS family protein</fullName>
        <ecNumber evidence="4">4.1.1.23</ecNumber>
    </submittedName>
</protein>
<evidence type="ECO:0000313" key="4">
    <source>
        <dbReference type="EMBL" id="MFC4105368.1"/>
    </source>
</evidence>
<keyword evidence="1 4" id="KW-0456">Lyase</keyword>
<evidence type="ECO:0000259" key="3">
    <source>
        <dbReference type="SMART" id="SM00934"/>
    </source>
</evidence>
<name>A0ABV8KGY0_9ACTN</name>
<dbReference type="Gene3D" id="3.20.20.70">
    <property type="entry name" value="Aldolase class I"/>
    <property type="match status" value="1"/>
</dbReference>
<keyword evidence="5" id="KW-1185">Reference proteome</keyword>
<feature type="domain" description="Orotidine 5'-phosphate decarboxylase" evidence="3">
    <location>
        <begin position="823"/>
        <end position="1024"/>
    </location>
</feature>
<dbReference type="Pfam" id="PF13646">
    <property type="entry name" value="HEAT_2"/>
    <property type="match status" value="1"/>
</dbReference>
<dbReference type="Proteomes" id="UP001595868">
    <property type="component" value="Unassembled WGS sequence"/>
</dbReference>
<dbReference type="GO" id="GO:0004590">
    <property type="term" value="F:orotidine-5'-phosphate decarboxylase activity"/>
    <property type="evidence" value="ECO:0007669"/>
    <property type="project" value="UniProtKB-EC"/>
</dbReference>
<dbReference type="SMART" id="SM00934">
    <property type="entry name" value="OMPdecase"/>
    <property type="match status" value="1"/>
</dbReference>
<dbReference type="SUPFAM" id="SSF52540">
    <property type="entry name" value="P-loop containing nucleoside triphosphate hydrolases"/>
    <property type="match status" value="1"/>
</dbReference>
<evidence type="ECO:0000256" key="2">
    <source>
        <dbReference type="SAM" id="MobiDB-lite"/>
    </source>
</evidence>
<dbReference type="EMBL" id="JBHSBN010000002">
    <property type="protein sequence ID" value="MFC4105368.1"/>
    <property type="molecule type" value="Genomic_DNA"/>
</dbReference>
<organism evidence="4 5">
    <name type="scientific">Micromonospora zhanjiangensis</name>
    <dbReference type="NCBI Taxonomy" id="1522057"/>
    <lineage>
        <taxon>Bacteria</taxon>
        <taxon>Bacillati</taxon>
        <taxon>Actinomycetota</taxon>
        <taxon>Actinomycetes</taxon>
        <taxon>Micromonosporales</taxon>
        <taxon>Micromonosporaceae</taxon>
        <taxon>Micromonospora</taxon>
    </lineage>
</organism>
<dbReference type="InterPro" id="IPR013785">
    <property type="entry name" value="Aldolase_TIM"/>
</dbReference>
<dbReference type="CDD" id="cd00093">
    <property type="entry name" value="HTH_XRE"/>
    <property type="match status" value="1"/>
</dbReference>
<dbReference type="Pfam" id="PF00215">
    <property type="entry name" value="OMPdecase"/>
    <property type="match status" value="1"/>
</dbReference>
<dbReference type="PANTHER" id="PTHR35039:SF3">
    <property type="entry name" value="3-KETO-L-GULONATE-6-PHOSPHATE DECARBOXYLASE SGBH-RELATED"/>
    <property type="match status" value="1"/>
</dbReference>
<dbReference type="Gene3D" id="1.25.10.10">
    <property type="entry name" value="Leucine-rich Repeat Variant"/>
    <property type="match status" value="1"/>
</dbReference>
<dbReference type="Gene3D" id="1.10.260.40">
    <property type="entry name" value="lambda repressor-like DNA-binding domains"/>
    <property type="match status" value="1"/>
</dbReference>
<dbReference type="SUPFAM" id="SSF51366">
    <property type="entry name" value="Ribulose-phoshate binding barrel"/>
    <property type="match status" value="1"/>
</dbReference>
<dbReference type="InterPro" id="IPR027417">
    <property type="entry name" value="P-loop_NTPase"/>
</dbReference>
<evidence type="ECO:0000256" key="1">
    <source>
        <dbReference type="ARBA" id="ARBA00023239"/>
    </source>
</evidence>
<dbReference type="SUPFAM" id="SSF48371">
    <property type="entry name" value="ARM repeat"/>
    <property type="match status" value="1"/>
</dbReference>
<comment type="caution">
    <text evidence="4">The sequence shown here is derived from an EMBL/GenBank/DDBJ whole genome shotgun (WGS) entry which is preliminary data.</text>
</comment>
<dbReference type="InterPro" id="IPR011060">
    <property type="entry name" value="RibuloseP-bd_barrel"/>
</dbReference>
<dbReference type="InterPro" id="IPR010982">
    <property type="entry name" value="Lambda_DNA-bd_dom_sf"/>
</dbReference>